<dbReference type="Pfam" id="PF04443">
    <property type="entry name" value="LuxE"/>
    <property type="match status" value="1"/>
</dbReference>
<organism evidence="2 3">
    <name type="scientific">Ulvibacter antarcticus</name>
    <dbReference type="NCBI Taxonomy" id="442714"/>
    <lineage>
        <taxon>Bacteria</taxon>
        <taxon>Pseudomonadati</taxon>
        <taxon>Bacteroidota</taxon>
        <taxon>Flavobacteriia</taxon>
        <taxon>Flavobacteriales</taxon>
        <taxon>Flavobacteriaceae</taxon>
        <taxon>Ulvibacter</taxon>
    </lineage>
</organism>
<reference evidence="2 3" key="1">
    <citation type="submission" date="2018-10" db="EMBL/GenBank/DDBJ databases">
        <title>Genomic Encyclopedia of Archaeal and Bacterial Type Strains, Phase II (KMG-II): from individual species to whole genera.</title>
        <authorList>
            <person name="Goeker M."/>
        </authorList>
    </citation>
    <scope>NUCLEOTIDE SEQUENCE [LARGE SCALE GENOMIC DNA]</scope>
    <source>
        <strain evidence="2 3">DSM 23424</strain>
    </source>
</reference>
<dbReference type="Proteomes" id="UP000271339">
    <property type="component" value="Unassembled WGS sequence"/>
</dbReference>
<dbReference type="InterPro" id="IPR007534">
    <property type="entry name" value="LuxE"/>
</dbReference>
<gene>
    <name evidence="2" type="ORF">BXY75_0774</name>
</gene>
<feature type="domain" description="Acyl-protein synthetase LuxE" evidence="1">
    <location>
        <begin position="15"/>
        <end position="322"/>
    </location>
</feature>
<accession>A0A3L9ZI09</accession>
<dbReference type="InterPro" id="IPR042099">
    <property type="entry name" value="ANL_N_sf"/>
</dbReference>
<evidence type="ECO:0000313" key="3">
    <source>
        <dbReference type="Proteomes" id="UP000271339"/>
    </source>
</evidence>
<evidence type="ECO:0000259" key="1">
    <source>
        <dbReference type="Pfam" id="PF04443"/>
    </source>
</evidence>
<dbReference type="SUPFAM" id="SSF56801">
    <property type="entry name" value="Acetyl-CoA synthetase-like"/>
    <property type="match status" value="1"/>
</dbReference>
<dbReference type="EMBL" id="REFC01000011">
    <property type="protein sequence ID" value="RMA66352.1"/>
    <property type="molecule type" value="Genomic_DNA"/>
</dbReference>
<dbReference type="AlphaFoldDB" id="A0A3L9ZI09"/>
<proteinExistence type="predicted"/>
<keyword evidence="3" id="KW-1185">Reference proteome</keyword>
<comment type="caution">
    <text evidence="2">The sequence shown here is derived from an EMBL/GenBank/DDBJ whole genome shotgun (WGS) entry which is preliminary data.</text>
</comment>
<sequence>MLEHDIFTIASSEDFEKRALEVFRFQYNNTFVYRQYCDLLKKKPSKIHRTKDIPFLPIQFFKSQKVIASEKTSEVTFTSSGTTGSITSKHHVADLGLYRKSFSEAFKNTYGDPSEYVILALLPSYLERDGSSLVYMAEHLIKASKHPYSGFYLNNYDALIKTVTELDSSGQKTILLGVSYALLDIIEKQSFKLKNTIIMETGGMKGKRREMVKEELHDILKSGFGVSQIHGEYGMTELLSQAYSKGNGLFTCPPWMKILTRDTEDPLTLINGRNGGINVIDLANLYSCSFIATQDLGKTHANGSFEILGRFDNSDVRGCNLMVL</sequence>
<dbReference type="GO" id="GO:0047474">
    <property type="term" value="F:long-chain fatty acid--protein ligase activity"/>
    <property type="evidence" value="ECO:0007669"/>
    <property type="project" value="InterPro"/>
</dbReference>
<evidence type="ECO:0000313" key="2">
    <source>
        <dbReference type="EMBL" id="RMA66352.1"/>
    </source>
</evidence>
<dbReference type="RefSeq" id="WP_121906350.1">
    <property type="nucleotide sequence ID" value="NZ_REFC01000011.1"/>
</dbReference>
<dbReference type="Gene3D" id="3.40.50.12780">
    <property type="entry name" value="N-terminal domain of ligase-like"/>
    <property type="match status" value="1"/>
</dbReference>
<dbReference type="GO" id="GO:0008218">
    <property type="term" value="P:bioluminescence"/>
    <property type="evidence" value="ECO:0007669"/>
    <property type="project" value="InterPro"/>
</dbReference>
<name>A0A3L9ZI09_9FLAO</name>
<protein>
    <submittedName>
        <fullName evidence="2">Acyl-protein synthetase LuxE</fullName>
    </submittedName>
</protein>
<dbReference type="OrthoDB" id="182577at2"/>